<dbReference type="Pfam" id="PF02310">
    <property type="entry name" value="B12-binding"/>
    <property type="match status" value="1"/>
</dbReference>
<dbReference type="InterPro" id="IPR050554">
    <property type="entry name" value="Met_Synthase/Corrinoid"/>
</dbReference>
<dbReference type="RefSeq" id="WP_110830133.1">
    <property type="nucleotide sequence ID" value="NZ_BMQG01000002.1"/>
</dbReference>
<comment type="pathway">
    <text evidence="4 21">Amino-acid biosynthesis; L-methionine biosynthesis via de novo pathway; L-methionine from L-homocysteine (MetH route): step 1/1.</text>
</comment>
<comment type="caution">
    <text evidence="31">The sequence shown here is derived from an EMBL/GenBank/DDBJ whole genome shotgun (WGS) entry which is preliminary data.</text>
</comment>
<evidence type="ECO:0000256" key="14">
    <source>
        <dbReference type="ARBA" id="ARBA00022737"/>
    </source>
</evidence>
<feature type="region of interest" description="Disordered" evidence="25">
    <location>
        <begin position="1228"/>
        <end position="1255"/>
    </location>
</feature>
<dbReference type="GO" id="GO:0008270">
    <property type="term" value="F:zinc ion binding"/>
    <property type="evidence" value="ECO:0007669"/>
    <property type="project" value="UniProtKB-UniRule"/>
</dbReference>
<dbReference type="NCBIfam" id="NF007024">
    <property type="entry name" value="PRK09490.1"/>
    <property type="match status" value="1"/>
</dbReference>
<dbReference type="SUPFAM" id="SSF51717">
    <property type="entry name" value="Dihydropteroate synthetase-like"/>
    <property type="match status" value="1"/>
</dbReference>
<dbReference type="SUPFAM" id="SSF52242">
    <property type="entry name" value="Cobalamin (vitamin B12)-binding domain"/>
    <property type="match status" value="1"/>
</dbReference>
<keyword evidence="11 21" id="KW-0808">Transferase</keyword>
<sequence>MSTDIRAEARKRILILDGAWGTQLQGAGLTEADFRWDGADPLRMYRGNFDLLQLTRPDVIRAVHRAYFEAGADIASTNTFNSTTISQADYGTESMAREMNVQGARLAREVADEFTARDGRPRWVAGSIGPTNRTATLSPDVERPEFRNVTYDDLVAAYTEAAEGLIEGGADLLLLETVFDTLNAKAALFACEEAFARTGKTLPVMLSGTITDASGRTLSGQTPEAFAISTSHANLFSLGLNCALGADLLRPHLREIAANTGALVSVHPNAGLPNAFGEYDETPEHTAAVLADFAREGLVNIVGGCCGTTPEHIRAIADAVREITPRTAPTLAPALRLSGLEPLVVTPELNFVNVGERTNVTGSPKFAKAILAGDYDAGLKIARQQVENGAQIVDVNFDEGMLDGEAAMVKFLNLLAGEPDISRVPLMLDSSKWEILEAGLKRVQGKAVVNSISLKDGEAKFLERARLLRRYGAAAVVMAFDEQGQADNLARRIEITSRAYRLLTEDVGFPAQDIIFDPNVLTVATGIEEHDRYAIDFIEATRWIKANLPGALVSGGISNVSFSFRGNNHVREAMHAVFLYHAIRAGLDMGIVNAGMLAVYEDIEPELRDAVEDVILARRPDATERLLELADRYKGVKREVGAGSPWRDLPVRERLKHALVQGIADFVDADAEEAYQELGSPLKVIEGPLMDGMNVVGDLFGAGKMFLPQVVKSARVMKRAVAYLTPYMEAEKQEAGGKGKVLLATVKGDVHDIGKNIVGVVLACNGYQVTDLGVMVPTEKILDEAERIGADVIGLSGLITPSLDEMVTVAREMTRRGLNLPLLIGGATTSRAHTAVKIDPAYPGPVVHVLDASRAVTTTADLLADPAAVQNRVRTEYDALRERHGERQVRLIPIEDARARAPQVSPTPAPAPREPGRQVIDQPIAELLDFIDWTPFFIAWEMKGIYPNILTDPLRGEEARKLFADAQALLRRVIDEKLLTARGVIGLWPATRDGDDIAVQVTPDVPPGDTLDHHTHELAAGREELPSVVHLHTLRQQRDQATPNAALADFIRPDGDHIGAFAVAIHGAEELAAQFEAQHDDYNAILVKAIADRLAEAFAEKLHRDVRVRHWGYAPDETLGNDDLIRERYQGIRPAPGYPAQPDHTEKRTLFTLLNAEEVGLRLTESCAMTPAAAVSGLYFAHPEARYLAVGRIGHDQIEDYARRKGQSIEETERWLGPILAYDAGAADGGRQMADGRAAPSTIDLQPSAAAGGRP</sequence>
<keyword evidence="15 21" id="KW-0862">Zinc</keyword>
<dbReference type="InterPro" id="IPR036724">
    <property type="entry name" value="Cobalamin-bd_sf"/>
</dbReference>
<evidence type="ECO:0000256" key="18">
    <source>
        <dbReference type="ARBA" id="ARBA00025552"/>
    </source>
</evidence>
<dbReference type="InterPro" id="IPR036589">
    <property type="entry name" value="HCY_dom_sf"/>
</dbReference>
<dbReference type="GO" id="GO:0032259">
    <property type="term" value="P:methylation"/>
    <property type="evidence" value="ECO:0007669"/>
    <property type="project" value="UniProtKB-KW"/>
</dbReference>
<evidence type="ECO:0000256" key="10">
    <source>
        <dbReference type="ARBA" id="ARBA00022628"/>
    </source>
</evidence>
<evidence type="ECO:0000256" key="6">
    <source>
        <dbReference type="ARBA" id="ARBA00012032"/>
    </source>
</evidence>
<dbReference type="InterPro" id="IPR011005">
    <property type="entry name" value="Dihydropteroate_synth-like_sf"/>
</dbReference>
<feature type="binding site" evidence="23">
    <location>
        <position position="796"/>
    </location>
    <ligand>
        <name>methylcob(III)alamin</name>
        <dbReference type="ChEBI" id="CHEBI:28115"/>
    </ligand>
</feature>
<feature type="binding site" evidence="22 24">
    <location>
        <position position="305"/>
    </location>
    <ligand>
        <name>Zn(2+)</name>
        <dbReference type="ChEBI" id="CHEBI:29105"/>
    </ligand>
</feature>
<evidence type="ECO:0000256" key="2">
    <source>
        <dbReference type="ARBA" id="ARBA00001947"/>
    </source>
</evidence>
<feature type="binding site" evidence="23">
    <location>
        <position position="800"/>
    </location>
    <ligand>
        <name>methylcob(III)alamin</name>
        <dbReference type="ChEBI" id="CHEBI:28115"/>
    </ligand>
</feature>
<keyword evidence="16 21" id="KW-0486">Methionine biosynthesis</keyword>
<comment type="function">
    <text evidence="18 21">Catalyzes the transfer of a methyl group from methyl-cobalamin to homocysteine, yielding enzyme-bound cob(I)alamin and methionine. Subsequently, remethylates the cofactor using methyltetrahydrofolate.</text>
</comment>
<feature type="binding site" evidence="22 24">
    <location>
        <position position="306"/>
    </location>
    <ligand>
        <name>Zn(2+)</name>
        <dbReference type="ChEBI" id="CHEBI:29105"/>
    </ligand>
</feature>
<dbReference type="EC" id="2.1.1.13" evidence="6 20"/>
<name>A0A8H9L6V6_9DEIO</name>
<dbReference type="InterPro" id="IPR033706">
    <property type="entry name" value="Met_synthase_B12-bd"/>
</dbReference>
<evidence type="ECO:0000256" key="12">
    <source>
        <dbReference type="ARBA" id="ARBA00022691"/>
    </source>
</evidence>
<dbReference type="GO" id="GO:0031419">
    <property type="term" value="F:cobalamin binding"/>
    <property type="evidence" value="ECO:0007669"/>
    <property type="project" value="UniProtKB-UniRule"/>
</dbReference>
<dbReference type="PROSITE" id="PS50974">
    <property type="entry name" value="ADOMET_ACTIVATION"/>
    <property type="match status" value="1"/>
</dbReference>
<feature type="binding site" description="axial binding residue" evidence="22">
    <location>
        <position position="751"/>
    </location>
    <ligand>
        <name>methylcob(III)alamin</name>
        <dbReference type="ChEBI" id="CHEBI:28115"/>
    </ligand>
    <ligandPart>
        <name>Co</name>
        <dbReference type="ChEBI" id="CHEBI:27638"/>
    </ligandPart>
</feature>
<dbReference type="InterPro" id="IPR006158">
    <property type="entry name" value="Cobalamin-bd"/>
</dbReference>
<dbReference type="CDD" id="cd00740">
    <property type="entry name" value="MeTr"/>
    <property type="match status" value="1"/>
</dbReference>
<feature type="binding site" evidence="23">
    <location>
        <position position="686"/>
    </location>
    <ligand>
        <name>methylcob(III)alamin</name>
        <dbReference type="ChEBI" id="CHEBI:28115"/>
    </ligand>
</feature>
<evidence type="ECO:0000256" key="15">
    <source>
        <dbReference type="ARBA" id="ARBA00022833"/>
    </source>
</evidence>
<dbReference type="PIRSF" id="PIRSF000381">
    <property type="entry name" value="MetH"/>
    <property type="match status" value="1"/>
</dbReference>
<accession>A0A8H9L6V6</accession>
<evidence type="ECO:0000256" key="5">
    <source>
        <dbReference type="ARBA" id="ARBA00010398"/>
    </source>
</evidence>
<evidence type="ECO:0000256" key="21">
    <source>
        <dbReference type="PIRNR" id="PIRNR000381"/>
    </source>
</evidence>
<evidence type="ECO:0000256" key="19">
    <source>
        <dbReference type="ARBA" id="ARBA00031040"/>
    </source>
</evidence>
<dbReference type="PROSITE" id="PS50970">
    <property type="entry name" value="HCY"/>
    <property type="match status" value="1"/>
</dbReference>
<dbReference type="Gene3D" id="3.20.20.20">
    <property type="entry name" value="Dihydropteroate synthase-like"/>
    <property type="match status" value="1"/>
</dbReference>
<dbReference type="InterPro" id="IPR036594">
    <property type="entry name" value="Meth_synthase_dom"/>
</dbReference>
<dbReference type="FunFam" id="3.20.20.330:FF:000001">
    <property type="entry name" value="Methionine synthase"/>
    <property type="match status" value="1"/>
</dbReference>
<dbReference type="PROSITE" id="PS50972">
    <property type="entry name" value="PTERIN_BINDING"/>
    <property type="match status" value="1"/>
</dbReference>
<dbReference type="SUPFAM" id="SSF56507">
    <property type="entry name" value="Methionine synthase activation domain-like"/>
    <property type="match status" value="1"/>
</dbReference>
<evidence type="ECO:0000259" key="28">
    <source>
        <dbReference type="PROSITE" id="PS50974"/>
    </source>
</evidence>
<dbReference type="PANTHER" id="PTHR45833:SF1">
    <property type="entry name" value="METHIONINE SYNTHASE"/>
    <property type="match status" value="1"/>
</dbReference>
<dbReference type="InterPro" id="IPR003726">
    <property type="entry name" value="HCY_dom"/>
</dbReference>
<dbReference type="Gene3D" id="3.40.50.280">
    <property type="entry name" value="Cobalamin-binding domain"/>
    <property type="match status" value="1"/>
</dbReference>
<evidence type="ECO:0000256" key="4">
    <source>
        <dbReference type="ARBA" id="ARBA00005178"/>
    </source>
</evidence>
<evidence type="ECO:0000256" key="22">
    <source>
        <dbReference type="PIRSR" id="PIRSR000381-1"/>
    </source>
</evidence>
<dbReference type="NCBIfam" id="TIGR02082">
    <property type="entry name" value="metH"/>
    <property type="match status" value="1"/>
</dbReference>
<dbReference type="Gene3D" id="3.10.196.10">
    <property type="entry name" value="Vitamin B12-dependent methionine synthase, activation domain"/>
    <property type="match status" value="1"/>
</dbReference>
<comment type="similarity">
    <text evidence="5">Belongs to the vitamin-B12 dependent methionine synthase family.</text>
</comment>
<evidence type="ECO:0000259" key="29">
    <source>
        <dbReference type="PROSITE" id="PS51332"/>
    </source>
</evidence>
<keyword evidence="9 21" id="KW-0028">Amino-acid biosynthesis</keyword>
<evidence type="ECO:0000313" key="32">
    <source>
        <dbReference type="Proteomes" id="UP000600547"/>
    </source>
</evidence>
<feature type="binding site" evidence="23">
    <location>
        <position position="1133"/>
    </location>
    <ligand>
        <name>S-adenosyl-L-methionine</name>
        <dbReference type="ChEBI" id="CHEBI:59789"/>
    </ligand>
</feature>
<keyword evidence="32" id="KW-1185">Reference proteome</keyword>
<evidence type="ECO:0000313" key="31">
    <source>
        <dbReference type="EMBL" id="GGM32826.1"/>
    </source>
</evidence>
<dbReference type="SUPFAM" id="SSF82282">
    <property type="entry name" value="Homocysteine S-methyltransferase"/>
    <property type="match status" value="1"/>
</dbReference>
<feature type="binding site" evidence="23">
    <location>
        <begin position="748"/>
        <end position="752"/>
    </location>
    <ligand>
        <name>methylcob(III)alamin</name>
        <dbReference type="ChEBI" id="CHEBI:28115"/>
    </ligand>
</feature>
<keyword evidence="12 21" id="KW-0949">S-adenosyl-L-methionine</keyword>
<dbReference type="GO" id="GO:0046653">
    <property type="term" value="P:tetrahydrofolate metabolic process"/>
    <property type="evidence" value="ECO:0007669"/>
    <property type="project" value="TreeGrafter"/>
</dbReference>
<dbReference type="Pfam" id="PF02965">
    <property type="entry name" value="Met_synt_B12"/>
    <property type="match status" value="1"/>
</dbReference>
<dbReference type="SUPFAM" id="SSF47644">
    <property type="entry name" value="Methionine synthase domain"/>
    <property type="match status" value="1"/>
</dbReference>
<evidence type="ECO:0000259" key="27">
    <source>
        <dbReference type="PROSITE" id="PS50972"/>
    </source>
</evidence>
<evidence type="ECO:0000256" key="13">
    <source>
        <dbReference type="ARBA" id="ARBA00022723"/>
    </source>
</evidence>
<dbReference type="GO" id="GO:0050667">
    <property type="term" value="P:homocysteine metabolic process"/>
    <property type="evidence" value="ECO:0007669"/>
    <property type="project" value="TreeGrafter"/>
</dbReference>
<feature type="binding site" evidence="23">
    <location>
        <position position="852"/>
    </location>
    <ligand>
        <name>methylcob(III)alamin</name>
        <dbReference type="ChEBI" id="CHEBI:28115"/>
    </ligand>
</feature>
<keyword evidence="8 21" id="KW-0489">Methyltransferase</keyword>
<evidence type="ECO:0000256" key="8">
    <source>
        <dbReference type="ARBA" id="ARBA00022603"/>
    </source>
</evidence>
<evidence type="ECO:0000256" key="7">
    <source>
        <dbReference type="ARBA" id="ARBA00013998"/>
    </source>
</evidence>
<dbReference type="SMART" id="SM01018">
    <property type="entry name" value="B12-binding_2"/>
    <property type="match status" value="1"/>
</dbReference>
<keyword evidence="10 21" id="KW-0846">Cobalamin</keyword>
<dbReference type="PROSITE" id="PS51337">
    <property type="entry name" value="B12_BINDING_NTER"/>
    <property type="match status" value="1"/>
</dbReference>
<dbReference type="Gene3D" id="1.10.288.10">
    <property type="entry name" value="Cobalamin-dependent Methionine Synthase, domain 2"/>
    <property type="match status" value="1"/>
</dbReference>
<evidence type="ECO:0000259" key="26">
    <source>
        <dbReference type="PROSITE" id="PS50970"/>
    </source>
</evidence>
<evidence type="ECO:0000256" key="24">
    <source>
        <dbReference type="PROSITE-ProRule" id="PRU00333"/>
    </source>
</evidence>
<dbReference type="EMBL" id="BMQG01000002">
    <property type="protein sequence ID" value="GGM32826.1"/>
    <property type="molecule type" value="Genomic_DNA"/>
</dbReference>
<evidence type="ECO:0000256" key="16">
    <source>
        <dbReference type="ARBA" id="ARBA00023167"/>
    </source>
</evidence>
<dbReference type="UniPathway" id="UPA00051">
    <property type="reaction ID" value="UER00081"/>
</dbReference>
<organism evidence="31 32">
    <name type="scientific">Deinococcus arenae</name>
    <dbReference type="NCBI Taxonomy" id="1452751"/>
    <lineage>
        <taxon>Bacteria</taxon>
        <taxon>Thermotogati</taxon>
        <taxon>Deinococcota</taxon>
        <taxon>Deinococci</taxon>
        <taxon>Deinococcales</taxon>
        <taxon>Deinococcaceae</taxon>
        <taxon>Deinococcus</taxon>
    </lineage>
</organism>
<comment type="catalytic activity">
    <reaction evidence="1 21">
        <text>(6S)-5-methyl-5,6,7,8-tetrahydrofolate + L-homocysteine = (6S)-5,6,7,8-tetrahydrofolate + L-methionine</text>
        <dbReference type="Rhea" id="RHEA:11172"/>
        <dbReference type="ChEBI" id="CHEBI:18608"/>
        <dbReference type="ChEBI" id="CHEBI:57453"/>
        <dbReference type="ChEBI" id="CHEBI:57844"/>
        <dbReference type="ChEBI" id="CHEBI:58199"/>
        <dbReference type="EC" id="2.1.1.13"/>
    </reaction>
</comment>
<dbReference type="InterPro" id="IPR011822">
    <property type="entry name" value="MetH"/>
</dbReference>
<evidence type="ECO:0000256" key="3">
    <source>
        <dbReference type="ARBA" id="ARBA00001956"/>
    </source>
</evidence>
<evidence type="ECO:0000256" key="1">
    <source>
        <dbReference type="ARBA" id="ARBA00001700"/>
    </source>
</evidence>
<dbReference type="InterPro" id="IPR000489">
    <property type="entry name" value="Pterin-binding_dom"/>
</dbReference>
<comment type="cofactor">
    <cofactor evidence="2 21 24">
        <name>Zn(2+)</name>
        <dbReference type="ChEBI" id="CHEBI:29105"/>
    </cofactor>
</comment>
<proteinExistence type="inferred from homology"/>
<dbReference type="CDD" id="cd02069">
    <property type="entry name" value="methionine_synthase_B12_BD"/>
    <property type="match status" value="1"/>
</dbReference>
<dbReference type="Pfam" id="PF00809">
    <property type="entry name" value="Pterin_bind"/>
    <property type="match status" value="1"/>
</dbReference>
<keyword evidence="17 21" id="KW-0170">Cobalt</keyword>
<evidence type="ECO:0000259" key="30">
    <source>
        <dbReference type="PROSITE" id="PS51337"/>
    </source>
</evidence>
<reference evidence="32" key="1">
    <citation type="journal article" date="2019" name="Int. J. Syst. Evol. Microbiol.">
        <title>The Global Catalogue of Microorganisms (GCM) 10K type strain sequencing project: providing services to taxonomists for standard genome sequencing and annotation.</title>
        <authorList>
            <consortium name="The Broad Institute Genomics Platform"/>
            <consortium name="The Broad Institute Genome Sequencing Center for Infectious Disease"/>
            <person name="Wu L."/>
            <person name="Ma J."/>
        </authorList>
    </citation>
    <scope>NUCLEOTIDE SEQUENCE [LARGE SCALE GENOMIC DNA]</scope>
    <source>
        <strain evidence="32">JCM 31047</strain>
    </source>
</reference>
<keyword evidence="13 21" id="KW-0479">Metal-binding</keyword>
<dbReference type="FunFam" id="1.10.1240.10:FF:000001">
    <property type="entry name" value="Methionine synthase"/>
    <property type="match status" value="1"/>
</dbReference>
<feature type="domain" description="Pterin-binding" evidence="27">
    <location>
        <begin position="351"/>
        <end position="612"/>
    </location>
</feature>
<feature type="domain" description="B12-binding" evidence="29">
    <location>
        <begin position="738"/>
        <end position="873"/>
    </location>
</feature>
<dbReference type="AlphaFoldDB" id="A0A8H9L6V6"/>
<feature type="domain" description="AdoMet activation" evidence="28">
    <location>
        <begin position="883"/>
        <end position="1225"/>
    </location>
</feature>
<evidence type="ECO:0000256" key="17">
    <source>
        <dbReference type="ARBA" id="ARBA00023285"/>
    </source>
</evidence>
<evidence type="ECO:0000256" key="23">
    <source>
        <dbReference type="PIRSR" id="PIRSR000381-2"/>
    </source>
</evidence>
<evidence type="ECO:0000256" key="9">
    <source>
        <dbReference type="ARBA" id="ARBA00022605"/>
    </source>
</evidence>
<dbReference type="InterPro" id="IPR004223">
    <property type="entry name" value="VitB12-dep_Met_synth_activ_dom"/>
</dbReference>
<dbReference type="Gene3D" id="1.10.1240.10">
    <property type="entry name" value="Methionine synthase domain"/>
    <property type="match status" value="1"/>
</dbReference>
<evidence type="ECO:0000256" key="20">
    <source>
        <dbReference type="NCBIfam" id="TIGR02082"/>
    </source>
</evidence>
<keyword evidence="14" id="KW-0677">Repeat</keyword>
<comment type="cofactor">
    <cofactor evidence="3 21 22">
        <name>methylcob(III)alamin</name>
        <dbReference type="ChEBI" id="CHEBI:28115"/>
    </cofactor>
</comment>
<dbReference type="PROSITE" id="PS51332">
    <property type="entry name" value="B12_BINDING"/>
    <property type="match status" value="1"/>
</dbReference>
<evidence type="ECO:0000256" key="25">
    <source>
        <dbReference type="SAM" id="MobiDB-lite"/>
    </source>
</evidence>
<comment type="domain">
    <text evidence="21">Modular enzyme with four functionally distinct domains. The isolated Hcy-binding domain catalyzes methyl transfer from free methylcobalamin to homocysteine. The Hcy-binding domain in association with the pterin-binding domain catalyzes the methylation of cob(I)alamin by methyltetrahydrofolate and the methylation of homocysteine. The B12-binding domain binds the cofactor. The AdoMet activation domain binds S-adenosyl-L-methionine. Under aerobic conditions cob(I)alamin can be converted to inactive cob(II)alamin. Reductive methylation by S-adenosyl-L-methionine and flavodoxin regenerates methylcobalamin.</text>
</comment>
<dbReference type="Pfam" id="PF02574">
    <property type="entry name" value="S-methyl_trans"/>
    <property type="match status" value="1"/>
</dbReference>
<dbReference type="Pfam" id="PF02607">
    <property type="entry name" value="B12-binding_2"/>
    <property type="match status" value="1"/>
</dbReference>
<dbReference type="GO" id="GO:0005829">
    <property type="term" value="C:cytosol"/>
    <property type="evidence" value="ECO:0007669"/>
    <property type="project" value="TreeGrafter"/>
</dbReference>
<dbReference type="FunFam" id="3.20.20.20:FF:000002">
    <property type="entry name" value="Methionine synthase"/>
    <property type="match status" value="1"/>
</dbReference>
<feature type="domain" description="B12-binding N-terminal" evidence="30">
    <location>
        <begin position="642"/>
        <end position="736"/>
    </location>
</feature>
<feature type="binding site" evidence="23">
    <location>
        <position position="932"/>
    </location>
    <ligand>
        <name>S-adenosyl-L-methionine</name>
        <dbReference type="ChEBI" id="CHEBI:59789"/>
    </ligand>
</feature>
<gene>
    <name evidence="31" type="primary">metH</name>
    <name evidence="31" type="ORF">GCM10008956_06310</name>
</gene>
<dbReference type="InterPro" id="IPR037010">
    <property type="entry name" value="VitB12-dep_Met_synth_activ_sf"/>
</dbReference>
<protein>
    <recommendedName>
        <fullName evidence="7 20">Methionine synthase</fullName>
        <ecNumber evidence="6 20">2.1.1.13</ecNumber>
    </recommendedName>
    <alternativeName>
        <fullName evidence="19 21">5-methyltetrahydrofolate--homocysteine methyltransferase</fullName>
    </alternativeName>
</protein>
<dbReference type="PANTHER" id="PTHR45833">
    <property type="entry name" value="METHIONINE SYNTHASE"/>
    <property type="match status" value="1"/>
</dbReference>
<feature type="binding site" evidence="22 24">
    <location>
        <position position="242"/>
    </location>
    <ligand>
        <name>Zn(2+)</name>
        <dbReference type="ChEBI" id="CHEBI:29105"/>
    </ligand>
</feature>
<evidence type="ECO:0000256" key="11">
    <source>
        <dbReference type="ARBA" id="ARBA00022679"/>
    </source>
</evidence>
<dbReference type="Gene3D" id="3.20.20.330">
    <property type="entry name" value="Homocysteine-binding-like domain"/>
    <property type="match status" value="1"/>
</dbReference>
<dbReference type="InterPro" id="IPR003759">
    <property type="entry name" value="Cbl-bd_cap"/>
</dbReference>
<dbReference type="Proteomes" id="UP000600547">
    <property type="component" value="Unassembled WGS sequence"/>
</dbReference>
<dbReference type="GO" id="GO:0008705">
    <property type="term" value="F:methionine synthase activity"/>
    <property type="evidence" value="ECO:0007669"/>
    <property type="project" value="UniProtKB-UniRule"/>
</dbReference>
<feature type="domain" description="Hcy-binding" evidence="26">
    <location>
        <begin position="2"/>
        <end position="320"/>
    </location>
</feature>